<dbReference type="STRING" id="101091.A0A1C7N4V9"/>
<protein>
    <submittedName>
        <fullName evidence="2">Uncharacterized protein</fullName>
    </submittedName>
</protein>
<comment type="caution">
    <text evidence="2">The sequence shown here is derived from an EMBL/GenBank/DDBJ whole genome shotgun (WGS) entry which is preliminary data.</text>
</comment>
<evidence type="ECO:0000313" key="3">
    <source>
        <dbReference type="Proteomes" id="UP000093000"/>
    </source>
</evidence>
<dbReference type="Proteomes" id="UP000093000">
    <property type="component" value="Unassembled WGS sequence"/>
</dbReference>
<name>A0A1C7N4V9_9FUNG</name>
<keyword evidence="3" id="KW-1185">Reference proteome</keyword>
<feature type="compositionally biased region" description="Basic residues" evidence="1">
    <location>
        <begin position="25"/>
        <end position="36"/>
    </location>
</feature>
<dbReference type="GO" id="GO:0031929">
    <property type="term" value="P:TOR signaling"/>
    <property type="evidence" value="ECO:0007669"/>
    <property type="project" value="InterPro"/>
</dbReference>
<dbReference type="AlphaFoldDB" id="A0A1C7N4V9"/>
<dbReference type="GO" id="GO:0031931">
    <property type="term" value="C:TORC1 complex"/>
    <property type="evidence" value="ECO:0007669"/>
    <property type="project" value="InterPro"/>
</dbReference>
<dbReference type="EMBL" id="LUGH01000885">
    <property type="protein sequence ID" value="OBZ82364.1"/>
    <property type="molecule type" value="Genomic_DNA"/>
</dbReference>
<reference evidence="2 3" key="1">
    <citation type="submission" date="2016-03" db="EMBL/GenBank/DDBJ databases">
        <title>Choanephora cucurbitarum.</title>
        <authorList>
            <person name="Min B."/>
            <person name="Park H."/>
            <person name="Park J.-H."/>
            <person name="Shin H.-D."/>
            <person name="Choi I.-G."/>
        </authorList>
    </citation>
    <scope>NUCLEOTIDE SEQUENCE [LARGE SCALE GENOMIC DNA]</scope>
    <source>
        <strain evidence="2 3">KUS-F28377</strain>
    </source>
</reference>
<gene>
    <name evidence="2" type="ORF">A0J61_09590</name>
</gene>
<sequence length="285" mass="32341">MVGEEEEDVTQKKPSRSTTPTATKRPVRHHVKRRSSGKVVHVTKLTPMAKMHHHTDSEADPSDETHRPAIKRSQSQRSFHPLKDTKHKTPAIPSSLTCKAMADPIQQPLNALANNLSVPKLDSNHCLMPKLPPEPAIKPTTQKHLLRSQFISPDDPMRPMSRTQQKLMLQKQQCSVQDETSPFHPRNIQKLNKELDAISRQLRCIKRYQDPMRASLARCIEPHLASGEHRSIAHRYHRLKEVALSRQQQASHTAAYPPSKEEPHGFSWSAAAFLDKLFHPTLSST</sequence>
<dbReference type="OrthoDB" id="5430106at2759"/>
<evidence type="ECO:0000313" key="2">
    <source>
        <dbReference type="EMBL" id="OBZ82364.1"/>
    </source>
</evidence>
<dbReference type="InterPro" id="IPR018857">
    <property type="entry name" value="TORC1_cplx_su_TCO89"/>
</dbReference>
<feature type="region of interest" description="Disordered" evidence="1">
    <location>
        <begin position="1"/>
        <end position="90"/>
    </location>
</feature>
<organism evidence="2 3">
    <name type="scientific">Choanephora cucurbitarum</name>
    <dbReference type="NCBI Taxonomy" id="101091"/>
    <lineage>
        <taxon>Eukaryota</taxon>
        <taxon>Fungi</taxon>
        <taxon>Fungi incertae sedis</taxon>
        <taxon>Mucoromycota</taxon>
        <taxon>Mucoromycotina</taxon>
        <taxon>Mucoromycetes</taxon>
        <taxon>Mucorales</taxon>
        <taxon>Mucorineae</taxon>
        <taxon>Choanephoraceae</taxon>
        <taxon>Choanephoroideae</taxon>
        <taxon>Choanephora</taxon>
    </lineage>
</organism>
<proteinExistence type="predicted"/>
<accession>A0A1C7N4V9</accession>
<dbReference type="InParanoid" id="A0A1C7N4V9"/>
<dbReference type="Pfam" id="PF10452">
    <property type="entry name" value="TCO89"/>
    <property type="match status" value="1"/>
</dbReference>
<evidence type="ECO:0000256" key="1">
    <source>
        <dbReference type="SAM" id="MobiDB-lite"/>
    </source>
</evidence>